<dbReference type="PANTHER" id="PTHR40031:SF1">
    <property type="entry name" value="MEMBRANE-BOUND METAL-DEPENDENT HYDROLASE"/>
    <property type="match status" value="1"/>
</dbReference>
<proteinExistence type="predicted"/>
<dbReference type="AlphaFoldDB" id="A0A8J7SLS1"/>
<dbReference type="Pfam" id="PF04307">
    <property type="entry name" value="YdjM"/>
    <property type="match status" value="1"/>
</dbReference>
<keyword evidence="2" id="KW-0378">Hydrolase</keyword>
<name>A0A8J7SLS1_9PROT</name>
<dbReference type="GO" id="GO:0016787">
    <property type="term" value="F:hydrolase activity"/>
    <property type="evidence" value="ECO:0007669"/>
    <property type="project" value="UniProtKB-KW"/>
</dbReference>
<keyword evidence="3" id="KW-1185">Reference proteome</keyword>
<dbReference type="EMBL" id="JAGMWN010000002">
    <property type="protein sequence ID" value="MBP5856431.1"/>
    <property type="molecule type" value="Genomic_DNA"/>
</dbReference>
<evidence type="ECO:0000313" key="3">
    <source>
        <dbReference type="Proteomes" id="UP000672602"/>
    </source>
</evidence>
<evidence type="ECO:0000256" key="1">
    <source>
        <dbReference type="SAM" id="Phobius"/>
    </source>
</evidence>
<keyword evidence="1" id="KW-0472">Membrane</keyword>
<accession>A0A8J7SLS1</accession>
<keyword evidence="1" id="KW-0812">Transmembrane</keyword>
<dbReference type="InterPro" id="IPR007404">
    <property type="entry name" value="YdjM-like"/>
</dbReference>
<dbReference type="Proteomes" id="UP000672602">
    <property type="component" value="Unassembled WGS sequence"/>
</dbReference>
<dbReference type="InterPro" id="IPR053170">
    <property type="entry name" value="Transcription_regulator"/>
</dbReference>
<comment type="caution">
    <text evidence="2">The sequence shown here is derived from an EMBL/GenBank/DDBJ whole genome shotgun (WGS) entry which is preliminary data.</text>
</comment>
<sequence length="347" mass="38140">MDSLTQFALGAAIGTAVLGRRIGPRRAAIAGGVLGTLPDLDVLLPFDGPIDGFVEHRGWTHSLFVHSLLAVPIGEGLRRLWRARGRVPDLPRLEVWAAVWLVLTTHALLDWTTTYGTRILWPLSDVPYALSWIFIIDPLYTLPLLIAVLGALILGARWRGVRRGAVVGLVLSTAYLGWTGVAQGIAEAKVRAALAAGGVTPERITMIPMPFNSLLWRGIAIDGARYINVYRSVLDDRVEAPLHIHPRHLAHDRALDAYPPPQRVERFSDGNYAYRRDGEDILIADIRMGVTPNYVFTFRVGRVVAGEDAGSAVIEPAPVERREGGHDPAGIGWLWTRIFDEDAVRAE</sequence>
<evidence type="ECO:0000313" key="2">
    <source>
        <dbReference type="EMBL" id="MBP5856431.1"/>
    </source>
</evidence>
<dbReference type="PANTHER" id="PTHR40031">
    <property type="entry name" value="HYPOTHETICAL MEMBRANE SPANNING PROTEIN"/>
    <property type="match status" value="1"/>
</dbReference>
<keyword evidence="1" id="KW-1133">Transmembrane helix</keyword>
<feature type="transmembrane region" description="Helical" evidence="1">
    <location>
        <begin position="129"/>
        <end position="154"/>
    </location>
</feature>
<gene>
    <name evidence="2" type="ORF">KAJ83_05390</name>
</gene>
<feature type="transmembrane region" description="Helical" evidence="1">
    <location>
        <begin position="93"/>
        <end position="109"/>
    </location>
</feature>
<reference evidence="2" key="1">
    <citation type="submission" date="2021-04" db="EMBL/GenBank/DDBJ databases">
        <authorList>
            <person name="Zhang D.-C."/>
        </authorList>
    </citation>
    <scope>NUCLEOTIDE SEQUENCE</scope>
    <source>
        <strain evidence="2">CGMCC 1.15697</strain>
    </source>
</reference>
<organism evidence="2 3">
    <name type="scientific">Marivibrio halodurans</name>
    <dbReference type="NCBI Taxonomy" id="2039722"/>
    <lineage>
        <taxon>Bacteria</taxon>
        <taxon>Pseudomonadati</taxon>
        <taxon>Pseudomonadota</taxon>
        <taxon>Alphaproteobacteria</taxon>
        <taxon>Rhodospirillales</taxon>
        <taxon>Rhodospirillaceae</taxon>
        <taxon>Marivibrio</taxon>
    </lineage>
</organism>
<protein>
    <submittedName>
        <fullName evidence="2">Metal-dependent hydrolase</fullName>
    </submittedName>
</protein>
<dbReference type="RefSeq" id="WP_210681006.1">
    <property type="nucleotide sequence ID" value="NZ_JAGMWN010000002.1"/>
</dbReference>